<dbReference type="AlphaFoldDB" id="A0AAE3GNP3"/>
<dbReference type="PANTHER" id="PTHR22916:SF3">
    <property type="entry name" value="UDP-GLCNAC:BETAGAL BETA-1,3-N-ACETYLGLUCOSAMINYLTRANSFERASE-LIKE PROTEIN 1"/>
    <property type="match status" value="1"/>
</dbReference>
<dbReference type="Pfam" id="PF00535">
    <property type="entry name" value="Glycos_transf_2"/>
    <property type="match status" value="1"/>
</dbReference>
<name>A0AAE3GNP3_9CYAN</name>
<sequence>MIENHPLVSVIIPVYNGDRYLAEALKSVVQQTYQPIEIIVVDDGSTDNSANIALSYKEVRYIYQSNQGVAVARNVGISQSRGEFIALLDQDDRWTPNKLSIQIKYLLEHENIGYTLAKMRVFLEPGTEKPSWLKAEYLSEDIPGYILGLLVARKSIFEKVGNLNPNYKFGNDSDWFFRANDVGIPMVILPETLLYKRVHGANESHKIQSMTADMLKLVRSSIQRKRAHNISKHQ</sequence>
<feature type="domain" description="Glycosyltransferase 2-like" evidence="1">
    <location>
        <begin position="9"/>
        <end position="134"/>
    </location>
</feature>
<evidence type="ECO:0000313" key="2">
    <source>
        <dbReference type="EMBL" id="MCP2727284.1"/>
    </source>
</evidence>
<dbReference type="SUPFAM" id="SSF53448">
    <property type="entry name" value="Nucleotide-diphospho-sugar transferases"/>
    <property type="match status" value="1"/>
</dbReference>
<dbReference type="Proteomes" id="UP001204953">
    <property type="component" value="Unassembled WGS sequence"/>
</dbReference>
<comment type="caution">
    <text evidence="2">The sequence shown here is derived from an EMBL/GenBank/DDBJ whole genome shotgun (WGS) entry which is preliminary data.</text>
</comment>
<evidence type="ECO:0000259" key="1">
    <source>
        <dbReference type="Pfam" id="PF00535"/>
    </source>
</evidence>
<reference evidence="2" key="1">
    <citation type="submission" date="2022-06" db="EMBL/GenBank/DDBJ databases">
        <title>New cyanobacteria of genus Symplocastrum in benthos of Lake Baikal.</title>
        <authorList>
            <person name="Sorokovikova E."/>
            <person name="Tikhonova I."/>
            <person name="Krasnopeev A."/>
            <person name="Evseev P."/>
            <person name="Gladkikh A."/>
            <person name="Belykh O."/>
        </authorList>
    </citation>
    <scope>NUCLEOTIDE SEQUENCE</scope>
    <source>
        <strain evidence="2">BBK-W-15</strain>
    </source>
</reference>
<dbReference type="InterPro" id="IPR029044">
    <property type="entry name" value="Nucleotide-diphossugar_trans"/>
</dbReference>
<dbReference type="Gene3D" id="3.90.550.10">
    <property type="entry name" value="Spore Coat Polysaccharide Biosynthesis Protein SpsA, Chain A"/>
    <property type="match status" value="1"/>
</dbReference>
<dbReference type="CDD" id="cd00761">
    <property type="entry name" value="Glyco_tranf_GTA_type"/>
    <property type="match status" value="1"/>
</dbReference>
<keyword evidence="3" id="KW-1185">Reference proteome</keyword>
<proteinExistence type="predicted"/>
<accession>A0AAE3GNP3</accession>
<dbReference type="GO" id="GO:0016758">
    <property type="term" value="F:hexosyltransferase activity"/>
    <property type="evidence" value="ECO:0007669"/>
    <property type="project" value="UniProtKB-ARBA"/>
</dbReference>
<gene>
    <name evidence="2" type="ORF">NJ959_02195</name>
</gene>
<organism evidence="2 3">
    <name type="scientific">Limnofasciculus baicalensis BBK-W-15</name>
    <dbReference type="NCBI Taxonomy" id="2699891"/>
    <lineage>
        <taxon>Bacteria</taxon>
        <taxon>Bacillati</taxon>
        <taxon>Cyanobacteriota</taxon>
        <taxon>Cyanophyceae</taxon>
        <taxon>Coleofasciculales</taxon>
        <taxon>Coleofasciculaceae</taxon>
        <taxon>Limnofasciculus</taxon>
        <taxon>Limnofasciculus baicalensis</taxon>
    </lineage>
</organism>
<dbReference type="RefSeq" id="WP_254010100.1">
    <property type="nucleotide sequence ID" value="NZ_JAMZMM010000010.1"/>
</dbReference>
<dbReference type="PANTHER" id="PTHR22916">
    <property type="entry name" value="GLYCOSYLTRANSFERASE"/>
    <property type="match status" value="1"/>
</dbReference>
<dbReference type="InterPro" id="IPR001173">
    <property type="entry name" value="Glyco_trans_2-like"/>
</dbReference>
<evidence type="ECO:0000313" key="3">
    <source>
        <dbReference type="Proteomes" id="UP001204953"/>
    </source>
</evidence>
<dbReference type="EMBL" id="JAMZMM010000010">
    <property type="protein sequence ID" value="MCP2727284.1"/>
    <property type="molecule type" value="Genomic_DNA"/>
</dbReference>
<protein>
    <submittedName>
        <fullName evidence="2">Glycosyltransferase family 2 protein</fullName>
    </submittedName>
</protein>